<feature type="domain" description="ABC3 transporter permease C-terminal" evidence="8">
    <location>
        <begin position="295"/>
        <end position="400"/>
    </location>
</feature>
<feature type="region of interest" description="Disordered" evidence="6">
    <location>
        <begin position="585"/>
        <end position="647"/>
    </location>
</feature>
<evidence type="ECO:0000259" key="8">
    <source>
        <dbReference type="Pfam" id="PF02687"/>
    </source>
</evidence>
<keyword evidence="2" id="KW-1003">Cell membrane</keyword>
<dbReference type="OrthoDB" id="5101691at2"/>
<sequence length="647" mass="66895">MLGFVLRRLRGQLALAASVLFTVLIATTVLTTLVAFDRTVAEAGLRRNLDGGSRVGLLLTADHGLDTRAADDTGAAALGAQLFDGLPVTAQSLARSRSYGLPGQAGPAREVDLAVLASLDRSRVRLTAGQWPTADAGDAVQTAVPQSVLPRLGLAADKLPAQVALSDRYGGAPLTVRITGVYQVADRDSPYWRLDPLGGREIQVRGFTTYGPMLVDDGVFTAGRLPQGSRSTLLTADFSTVDPEHFERVRARAGHLQELAKQYSPGLQPQTELPALLDELYSATLVAKSSLLIGALQLAVLAAAALLLVVHLVADRQSRENALLVSRGATRRRLAGWTATEALLLALPAAVLAPLLTGPLLRLLTTRGPLAGLPLEHTDTAVRWPVAAVCALACVLLAALPTVLRRDSERVVTRRQAVVSTMARSGADLTLLALAVVAYQQLAARTGGLSADSAGQLGIDPVLVAAPTLALCAGTLLVLRLLPFAARLGARLAARGHGLGPALGGWQLARRPGRANGPVLLLVLAVATGVLALGQHAAWRDSQHDQADFASAGGLRIQGSALPRSARAAGTRRCPAATGCCPSPHSTSGSPARSAAGSCSPTPPAPPPNCTSGPTCSTAGRWARCSGRWPSSSRPACGCPASPPGST</sequence>
<evidence type="ECO:0000256" key="7">
    <source>
        <dbReference type="SAM" id="Phobius"/>
    </source>
</evidence>
<name>A0A066Z1H9_9ACTN</name>
<dbReference type="PATRIC" id="fig|1348663.4.peg.812"/>
<dbReference type="EMBL" id="JNBY01000037">
    <property type="protein sequence ID" value="KDN87362.1"/>
    <property type="molecule type" value="Genomic_DNA"/>
</dbReference>
<dbReference type="eggNOG" id="COG0577">
    <property type="taxonomic scope" value="Bacteria"/>
</dbReference>
<comment type="subcellular location">
    <subcellularLocation>
        <location evidence="1">Cell membrane</location>
        <topology evidence="1">Multi-pass membrane protein</topology>
    </subcellularLocation>
</comment>
<accession>A0A066Z1H9</accession>
<feature type="transmembrane region" description="Helical" evidence="7">
    <location>
        <begin position="12"/>
        <end position="36"/>
    </location>
</feature>
<dbReference type="AlphaFoldDB" id="A0A066Z1H9"/>
<feature type="transmembrane region" description="Helical" evidence="7">
    <location>
        <begin position="291"/>
        <end position="314"/>
    </location>
</feature>
<feature type="transmembrane region" description="Helical" evidence="7">
    <location>
        <begin position="519"/>
        <end position="539"/>
    </location>
</feature>
<evidence type="ECO:0000256" key="5">
    <source>
        <dbReference type="ARBA" id="ARBA00023136"/>
    </source>
</evidence>
<evidence type="ECO:0000313" key="9">
    <source>
        <dbReference type="EMBL" id="KDN87362.1"/>
    </source>
</evidence>
<dbReference type="Proteomes" id="UP000027178">
    <property type="component" value="Unassembled WGS sequence"/>
</dbReference>
<dbReference type="Pfam" id="PF02687">
    <property type="entry name" value="FtsX"/>
    <property type="match status" value="1"/>
</dbReference>
<keyword evidence="5 7" id="KW-0472">Membrane</keyword>
<reference evidence="9 10" key="1">
    <citation type="submission" date="2014-05" db="EMBL/GenBank/DDBJ databases">
        <title>Draft Genome Sequence of Kitasatospora cheerisanensis KCTC 2395.</title>
        <authorList>
            <person name="Nam D.H."/>
        </authorList>
    </citation>
    <scope>NUCLEOTIDE SEQUENCE [LARGE SCALE GENOMIC DNA]</scope>
    <source>
        <strain evidence="9 10">KCTC 2395</strain>
    </source>
</reference>
<keyword evidence="3 7" id="KW-0812">Transmembrane</keyword>
<dbReference type="InterPro" id="IPR003838">
    <property type="entry name" value="ABC3_permease_C"/>
</dbReference>
<dbReference type="GO" id="GO:0005886">
    <property type="term" value="C:plasma membrane"/>
    <property type="evidence" value="ECO:0007669"/>
    <property type="project" value="UniProtKB-SubCell"/>
</dbReference>
<keyword evidence="4 7" id="KW-1133">Transmembrane helix</keyword>
<dbReference type="RefSeq" id="WP_051652710.1">
    <property type="nucleotide sequence ID" value="NZ_KK853997.1"/>
</dbReference>
<proteinExistence type="predicted"/>
<protein>
    <recommendedName>
        <fullName evidence="8">ABC3 transporter permease C-terminal domain-containing protein</fullName>
    </recommendedName>
</protein>
<evidence type="ECO:0000256" key="2">
    <source>
        <dbReference type="ARBA" id="ARBA00022475"/>
    </source>
</evidence>
<keyword evidence="10" id="KW-1185">Reference proteome</keyword>
<gene>
    <name evidence="9" type="ORF">KCH_08530</name>
</gene>
<evidence type="ECO:0000313" key="10">
    <source>
        <dbReference type="Proteomes" id="UP000027178"/>
    </source>
</evidence>
<feature type="transmembrane region" description="Helical" evidence="7">
    <location>
        <begin position="334"/>
        <end position="361"/>
    </location>
</feature>
<comment type="caution">
    <text evidence="9">The sequence shown here is derived from an EMBL/GenBank/DDBJ whole genome shotgun (WGS) entry which is preliminary data.</text>
</comment>
<evidence type="ECO:0000256" key="1">
    <source>
        <dbReference type="ARBA" id="ARBA00004651"/>
    </source>
</evidence>
<feature type="transmembrane region" description="Helical" evidence="7">
    <location>
        <begin position="381"/>
        <end position="404"/>
    </location>
</feature>
<dbReference type="HOGENOM" id="CLU_441173_0_0_11"/>
<evidence type="ECO:0000256" key="6">
    <source>
        <dbReference type="SAM" id="MobiDB-lite"/>
    </source>
</evidence>
<organism evidence="9 10">
    <name type="scientific">Kitasatospora cheerisanensis KCTC 2395</name>
    <dbReference type="NCBI Taxonomy" id="1348663"/>
    <lineage>
        <taxon>Bacteria</taxon>
        <taxon>Bacillati</taxon>
        <taxon>Actinomycetota</taxon>
        <taxon>Actinomycetes</taxon>
        <taxon>Kitasatosporales</taxon>
        <taxon>Streptomycetaceae</taxon>
        <taxon>Kitasatospora</taxon>
    </lineage>
</organism>
<evidence type="ECO:0000256" key="3">
    <source>
        <dbReference type="ARBA" id="ARBA00022692"/>
    </source>
</evidence>
<feature type="transmembrane region" description="Helical" evidence="7">
    <location>
        <begin position="462"/>
        <end position="482"/>
    </location>
</feature>
<evidence type="ECO:0000256" key="4">
    <source>
        <dbReference type="ARBA" id="ARBA00022989"/>
    </source>
</evidence>
<feature type="transmembrane region" description="Helical" evidence="7">
    <location>
        <begin position="425"/>
        <end position="442"/>
    </location>
</feature>